<dbReference type="EMBL" id="CP024768">
    <property type="protein sequence ID" value="QGY28406.1"/>
    <property type="molecule type" value="Genomic_DNA"/>
</dbReference>
<feature type="chain" id="PRO_5025519134" description="Lysozyme inhibitor LprI N-terminal domain-containing protein" evidence="1">
    <location>
        <begin position="20"/>
        <end position="113"/>
    </location>
</feature>
<evidence type="ECO:0000313" key="2">
    <source>
        <dbReference type="EMBL" id="QGY28406.1"/>
    </source>
</evidence>
<feature type="signal peptide" evidence="1">
    <location>
        <begin position="1"/>
        <end position="19"/>
    </location>
</feature>
<dbReference type="Proteomes" id="UP000502005">
    <property type="component" value="Chromosome"/>
</dbReference>
<name>A0A6B9G8H1_PANCY</name>
<dbReference type="AlphaFoldDB" id="A0A6B9G8H1"/>
<proteinExistence type="predicted"/>
<reference evidence="2 3" key="1">
    <citation type="submission" date="2017-11" db="EMBL/GenBank/DDBJ databases">
        <title>Genome sequence of Pantoea cypripedii NE1.</title>
        <authorList>
            <person name="Nascimento F.X."/>
        </authorList>
    </citation>
    <scope>NUCLEOTIDE SEQUENCE [LARGE SCALE GENOMIC DNA]</scope>
    <source>
        <strain evidence="2 3">NE1</strain>
    </source>
</reference>
<evidence type="ECO:0000313" key="3">
    <source>
        <dbReference type="Proteomes" id="UP000502005"/>
    </source>
</evidence>
<dbReference type="RefSeq" id="WP_208714318.1">
    <property type="nucleotide sequence ID" value="NZ_CP024768.1"/>
</dbReference>
<keyword evidence="1" id="KW-0732">Signal</keyword>
<gene>
    <name evidence="2" type="ORF">CUN67_05445</name>
</gene>
<organism evidence="2 3">
    <name type="scientific">Pantoea cypripedii</name>
    <name type="common">Pectobacterium cypripedii</name>
    <name type="synonym">Erwinia cypripedii</name>
    <dbReference type="NCBI Taxonomy" id="55209"/>
    <lineage>
        <taxon>Bacteria</taxon>
        <taxon>Pseudomonadati</taxon>
        <taxon>Pseudomonadota</taxon>
        <taxon>Gammaproteobacteria</taxon>
        <taxon>Enterobacterales</taxon>
        <taxon>Erwiniaceae</taxon>
        <taxon>Pantoea</taxon>
    </lineage>
</organism>
<sequence>MRDIRIFCLLIAFSLNAHAAFTEPEMSQLAEINEKVLEKVEMAKKDLDKTIKRIPEEKRRILDLKKSWEVTIQKKCTLEIFESLHRDAEIAERSSCLVDEYKAESEFFYKLRF</sequence>
<accession>A0A6B9G8H1</accession>
<evidence type="ECO:0008006" key="4">
    <source>
        <dbReference type="Google" id="ProtNLM"/>
    </source>
</evidence>
<protein>
    <recommendedName>
        <fullName evidence="4">Lysozyme inhibitor LprI N-terminal domain-containing protein</fullName>
    </recommendedName>
</protein>
<evidence type="ECO:0000256" key="1">
    <source>
        <dbReference type="SAM" id="SignalP"/>
    </source>
</evidence>